<gene>
    <name evidence="6" type="ORF">Lyticum_00458</name>
</gene>
<comment type="similarity">
    <text evidence="1">Belongs to the inositol monophosphatase superfamily.</text>
</comment>
<evidence type="ECO:0000256" key="4">
    <source>
        <dbReference type="ARBA" id="ARBA00022842"/>
    </source>
</evidence>
<comment type="cofactor">
    <cofactor evidence="5">
        <name>Mg(2+)</name>
        <dbReference type="ChEBI" id="CHEBI:18420"/>
    </cofactor>
</comment>
<dbReference type="GO" id="GO:0008934">
    <property type="term" value="F:inositol monophosphate 1-phosphatase activity"/>
    <property type="evidence" value="ECO:0007669"/>
    <property type="project" value="TreeGrafter"/>
</dbReference>
<feature type="binding site" evidence="5">
    <location>
        <position position="248"/>
    </location>
    <ligand>
        <name>Mg(2+)</name>
        <dbReference type="ChEBI" id="CHEBI:18420"/>
        <label>1</label>
        <note>catalytic</note>
    </ligand>
</feature>
<evidence type="ECO:0000256" key="3">
    <source>
        <dbReference type="ARBA" id="ARBA00022801"/>
    </source>
</evidence>
<dbReference type="InterPro" id="IPR000760">
    <property type="entry name" value="Inositol_monophosphatase-like"/>
</dbReference>
<dbReference type="InterPro" id="IPR020583">
    <property type="entry name" value="Inositol_monoP_metal-BS"/>
</dbReference>
<dbReference type="PRINTS" id="PR00377">
    <property type="entry name" value="IMPHPHTASES"/>
</dbReference>
<dbReference type="GO" id="GO:0006020">
    <property type="term" value="P:inositol metabolic process"/>
    <property type="evidence" value="ECO:0007669"/>
    <property type="project" value="TreeGrafter"/>
</dbReference>
<evidence type="ECO:0000256" key="1">
    <source>
        <dbReference type="ARBA" id="ARBA00009759"/>
    </source>
</evidence>
<feature type="binding site" evidence="5">
    <location>
        <position position="97"/>
    </location>
    <ligand>
        <name>Mg(2+)</name>
        <dbReference type="ChEBI" id="CHEBI:18420"/>
        <label>1</label>
        <note>catalytic</note>
    </ligand>
</feature>
<dbReference type="Gene3D" id="3.40.190.80">
    <property type="match status" value="1"/>
</dbReference>
<accession>A0AAE4VKU4</accession>
<proteinExistence type="inferred from homology"/>
<dbReference type="RefSeq" id="WP_322498717.1">
    <property type="nucleotide sequence ID" value="NZ_JARGYU010000002.1"/>
</dbReference>
<comment type="caution">
    <text evidence="6">The sequence shown here is derived from an EMBL/GenBank/DDBJ whole genome shotgun (WGS) entry which is preliminary data.</text>
</comment>
<dbReference type="PANTHER" id="PTHR20854:SF4">
    <property type="entry name" value="INOSITOL-1-MONOPHOSPHATASE-RELATED"/>
    <property type="match status" value="1"/>
</dbReference>
<sequence>MSQRPILIDKLLKISQKAGSAVVRDFGELSLLSVETKGSFDFVSSADKQSEKIIAYELQQFRPEYHFLLEESGYIQTTSWEKVQKDGFVRRWVVDPIDGTTNFIRGNPNFVICISLEHIAIPPNITNVNEISKYVQNPKVIAKVLSSMIYYPSYQEVFWAEDGIGAYHIDQYGQQTRINVMPCKEINGAVVNTILHKEKISAFDSVFNFLSDHSVRWRISGSIAKDITYLSSGKNDLVIFAEKLKRWDLSAAYLIGREAGVKIVDLNFKTINNISQMEDNGIIAGHPTFINKLLSAINTNKII</sequence>
<keyword evidence="4 5" id="KW-0460">Magnesium</keyword>
<dbReference type="Proteomes" id="UP001289135">
    <property type="component" value="Unassembled WGS sequence"/>
</dbReference>
<feature type="binding site" evidence="5">
    <location>
        <position position="95"/>
    </location>
    <ligand>
        <name>Mg(2+)</name>
        <dbReference type="ChEBI" id="CHEBI:18420"/>
        <label>1</label>
        <note>catalytic</note>
    </ligand>
</feature>
<dbReference type="GO" id="GO:0046872">
    <property type="term" value="F:metal ion binding"/>
    <property type="evidence" value="ECO:0007669"/>
    <property type="project" value="UniProtKB-KW"/>
</dbReference>
<evidence type="ECO:0000256" key="2">
    <source>
        <dbReference type="ARBA" id="ARBA00022723"/>
    </source>
</evidence>
<keyword evidence="7" id="KW-1185">Reference proteome</keyword>
<feature type="binding site" evidence="5">
    <location>
        <position position="70"/>
    </location>
    <ligand>
        <name>Mg(2+)</name>
        <dbReference type="ChEBI" id="CHEBI:18420"/>
        <label>1</label>
        <note>catalytic</note>
    </ligand>
</feature>
<dbReference type="SUPFAM" id="SSF56655">
    <property type="entry name" value="Carbohydrate phosphatase"/>
    <property type="match status" value="1"/>
</dbReference>
<dbReference type="PANTHER" id="PTHR20854">
    <property type="entry name" value="INOSITOL MONOPHOSPHATASE"/>
    <property type="match status" value="1"/>
</dbReference>
<evidence type="ECO:0000256" key="5">
    <source>
        <dbReference type="PIRSR" id="PIRSR600760-2"/>
    </source>
</evidence>
<keyword evidence="2 5" id="KW-0479">Metal-binding</keyword>
<feature type="binding site" evidence="5">
    <location>
        <position position="98"/>
    </location>
    <ligand>
        <name>Mg(2+)</name>
        <dbReference type="ChEBI" id="CHEBI:18420"/>
        <label>1</label>
        <note>catalytic</note>
    </ligand>
</feature>
<dbReference type="Pfam" id="PF00459">
    <property type="entry name" value="Inositol_P"/>
    <property type="match status" value="2"/>
</dbReference>
<organism evidence="6 7">
    <name type="scientific">Lyticum sinuosum</name>
    <dbReference type="NCBI Taxonomy" id="1332059"/>
    <lineage>
        <taxon>Bacteria</taxon>
        <taxon>Pseudomonadati</taxon>
        <taxon>Pseudomonadota</taxon>
        <taxon>Alphaproteobacteria</taxon>
        <taxon>Rickettsiales</taxon>
        <taxon>Lyticum</taxon>
    </lineage>
</organism>
<protein>
    <submittedName>
        <fullName evidence="6">Inositol-1-monophosphatase</fullName>
    </submittedName>
</protein>
<dbReference type="EMBL" id="JARGYU010000002">
    <property type="protein sequence ID" value="MDZ5761288.1"/>
    <property type="molecule type" value="Genomic_DNA"/>
</dbReference>
<name>A0AAE4VKU4_9RICK</name>
<evidence type="ECO:0000313" key="6">
    <source>
        <dbReference type="EMBL" id="MDZ5761288.1"/>
    </source>
</evidence>
<dbReference type="GO" id="GO:0007165">
    <property type="term" value="P:signal transduction"/>
    <property type="evidence" value="ECO:0007669"/>
    <property type="project" value="TreeGrafter"/>
</dbReference>
<dbReference type="AlphaFoldDB" id="A0AAE4VKU4"/>
<evidence type="ECO:0000313" key="7">
    <source>
        <dbReference type="Proteomes" id="UP001289135"/>
    </source>
</evidence>
<dbReference type="PROSITE" id="PS00629">
    <property type="entry name" value="IMP_1"/>
    <property type="match status" value="1"/>
</dbReference>
<keyword evidence="3" id="KW-0378">Hydrolase</keyword>
<reference evidence="6" key="1">
    <citation type="submission" date="2023-02" db="EMBL/GenBank/DDBJ databases">
        <title>Host association and intracellularity evolved multiple times independently in the Rickettsiales.</title>
        <authorList>
            <person name="Castelli M."/>
            <person name="Nardi T."/>
            <person name="Gammuto L."/>
            <person name="Bellinzona G."/>
            <person name="Sabaneyeva E."/>
            <person name="Potekhin A."/>
            <person name="Serra V."/>
            <person name="Petroni G."/>
            <person name="Sassera D."/>
        </authorList>
    </citation>
    <scope>NUCLEOTIDE SEQUENCE</scope>
    <source>
        <strain evidence="6">USBL-36I1</strain>
    </source>
</reference>
<dbReference type="Gene3D" id="3.30.540.10">
    <property type="entry name" value="Fructose-1,6-Bisphosphatase, subunit A, domain 1"/>
    <property type="match status" value="1"/>
</dbReference>